<dbReference type="SMART" id="SM00487">
    <property type="entry name" value="DEXDc"/>
    <property type="match status" value="1"/>
</dbReference>
<dbReference type="InterPro" id="IPR007527">
    <property type="entry name" value="Znf_SWIM"/>
</dbReference>
<gene>
    <name evidence="6" type="ORF">NEPTK9_001104</name>
</gene>
<feature type="domain" description="Helicase C-terminal" evidence="5">
    <location>
        <begin position="1052"/>
        <end position="1210"/>
    </location>
</feature>
<evidence type="ECO:0000313" key="7">
    <source>
        <dbReference type="Proteomes" id="UP001194714"/>
    </source>
</evidence>
<dbReference type="InterPro" id="IPR001650">
    <property type="entry name" value="Helicase_C-like"/>
</dbReference>
<organism evidence="6 7">
    <name type="scientific">Candidatus Neptunichlamydia vexilliferae</name>
    <dbReference type="NCBI Taxonomy" id="1651774"/>
    <lineage>
        <taxon>Bacteria</taxon>
        <taxon>Pseudomonadati</taxon>
        <taxon>Chlamydiota</taxon>
        <taxon>Chlamydiia</taxon>
        <taxon>Parachlamydiales</taxon>
        <taxon>Simkaniaceae</taxon>
        <taxon>Candidatus Neptunichlamydia</taxon>
    </lineage>
</organism>
<dbReference type="SUPFAM" id="SSF52540">
    <property type="entry name" value="P-loop containing nucleoside triphosphate hydrolases"/>
    <property type="match status" value="2"/>
</dbReference>
<feature type="domain" description="Helicase ATP-binding" evidence="4">
    <location>
        <begin position="767"/>
        <end position="927"/>
    </location>
</feature>
<name>A0ABS0AZM2_9BACT</name>
<accession>A0ABS0AZM2</accession>
<dbReference type="PROSITE" id="PS51192">
    <property type="entry name" value="HELICASE_ATP_BIND_1"/>
    <property type="match status" value="1"/>
</dbReference>
<proteinExistence type="predicted"/>
<evidence type="ECO:0000259" key="5">
    <source>
        <dbReference type="PROSITE" id="PS51194"/>
    </source>
</evidence>
<feature type="domain" description="SWIM-type" evidence="3">
    <location>
        <begin position="33"/>
        <end position="85"/>
    </location>
</feature>
<dbReference type="Gene3D" id="3.40.50.300">
    <property type="entry name" value="P-loop containing nucleotide triphosphate hydrolases"/>
    <property type="match status" value="1"/>
</dbReference>
<dbReference type="Gene3D" id="3.40.50.10810">
    <property type="entry name" value="Tandem AAA-ATPase domain"/>
    <property type="match status" value="1"/>
</dbReference>
<reference evidence="6 7" key="1">
    <citation type="submission" date="2020-01" db="EMBL/GenBank/DDBJ databases">
        <title>Draft genome sequence of Cand. Neptunochlamydia vexilliferae K9.</title>
        <authorList>
            <person name="Schulz F."/>
            <person name="Koestlbacher S."/>
            <person name="Wascher F."/>
            <person name="Pizzetti I."/>
            <person name="Horn M."/>
        </authorList>
    </citation>
    <scope>NUCLEOTIDE SEQUENCE [LARGE SCALE GENOMIC DNA]</scope>
    <source>
        <strain evidence="6 7">K9</strain>
    </source>
</reference>
<dbReference type="InterPro" id="IPR014001">
    <property type="entry name" value="Helicase_ATP-bd"/>
</dbReference>
<dbReference type="CDD" id="cd18793">
    <property type="entry name" value="SF2_C_SNF"/>
    <property type="match status" value="1"/>
</dbReference>
<keyword evidence="1" id="KW-0378">Hydrolase</keyword>
<dbReference type="RefSeq" id="WP_194847892.1">
    <property type="nucleotide sequence ID" value="NZ_JAAEJV010000029.1"/>
</dbReference>
<dbReference type="Proteomes" id="UP001194714">
    <property type="component" value="Unassembled WGS sequence"/>
</dbReference>
<dbReference type="InterPro" id="IPR027417">
    <property type="entry name" value="P-loop_NTPase"/>
</dbReference>
<evidence type="ECO:0000256" key="2">
    <source>
        <dbReference type="PROSITE-ProRule" id="PRU00325"/>
    </source>
</evidence>
<keyword evidence="2" id="KW-0863">Zinc-finger</keyword>
<dbReference type="InterPro" id="IPR000330">
    <property type="entry name" value="SNF2_N"/>
</dbReference>
<dbReference type="PANTHER" id="PTHR10799">
    <property type="entry name" value="SNF2/RAD54 HELICASE FAMILY"/>
    <property type="match status" value="1"/>
</dbReference>
<keyword evidence="2" id="KW-0862">Zinc</keyword>
<sequence length="1222" mass="140567">MTANPFKPQHSAEGEDLIQKGHVKSIVFSEGTYQVEVEDPSVEGEFWPFLQIGDEGEVKDAFCTCEEAEKYRSCPHLAAAFIKIVQEEPLHIRFQDSFWNKLCLMAFKRHGGALTALTKEGEKEYIATSEGGETLFSVKVKTSKGTTLLKELIFDRPEETEETSLKFSNLAPEELALWKRGTPTQELQYELSFWSDLAKWMLLSEEFGESYTIQFSASGQALPKQVTVTFKDLEFQFYIAEVNWKEIIPSLKLVESPLPVHEFRDVKVQKMDYDPAERALRITAEPLGEKRGNGAIAVGEWEFYADGGFFPRKTSPLLKKKSVPQEKLGEFLDQNFKAIQKYLEGITLSREAVAPSYDLHFDEKQRLHISCYAFEKGDLQREHSALFAPWVYIEGKGFFPMKEMLFEKTETIVPPEGIGDFINQHRLWLNEREGFRIHLSNVEFRLVYTFDLENLSFDSESGTYEGVEDILDFGDWLYMKGKGFYKKVRTRGLGNLAPGKVIPANEIPHLIYENREELEQIKNFFGPICPLEKAGLKIGLNEKREIVIEPQYFYHPEYQDKEIHYYGDFSYVSGEGFVEIPLAARLPSKYRQTRVIPKSQEANFITVELIKLKNQIIKIDRRLKKPHHLTLKVNSLAKGTGKMWEAALVYVSEFGEEKISTIKEALDQNRSYAMTEAGLLFFKDPRFNWLHELGSVRKDIMNFSTLEWIRLRTFEKVEEPKGDDPTSERTRALLEELDAFETTDILNPEGLKSTLRPYQSVGLKWLWFLYSYGLSGLLCDDMGLGKTHQAMALLAAARNAPSELRKKYFVVCPTSVIYHWEELLEKFLPDFKVVVFYGTQRTLASFNTRADLLLTSYGTLRSEREALSKIDFDVAIFDEIQIAKNSQSQTHKALLMLNAKTKVGLSGTPIENRLAELKALFDSVLPGYMPSMAQYREHFVNPIEKHNDQEKKELLSRLIHPFVLRRKKSEVLDDLPEKIEEIAYSFLSDEQQKLYEETVNKSRDALLTDITSPNKDVPYMHIFALLNTLKQICNHPCLITKDLKNYKEHQSGKWDLFIELLEETRGSGQKLVVFSQYLDMMTLIENYLKEHNIGYATIRGSTQNRKEQLHTFRDDPNCEVFVASLKAAGTGVDLTAASVVIHYDRWWNPAKENQATDRVHRIGQSRGVQVFKMVNKQTVEEHIHALIEKKLGLAEGVVGYDDQDQIKHLNRNDLAELLRKLA</sequence>
<evidence type="ECO:0000259" key="4">
    <source>
        <dbReference type="PROSITE" id="PS51192"/>
    </source>
</evidence>
<dbReference type="InterPro" id="IPR049730">
    <property type="entry name" value="SNF2/RAD54-like_C"/>
</dbReference>
<dbReference type="InterPro" id="IPR038718">
    <property type="entry name" value="SNF2-like_sf"/>
</dbReference>
<evidence type="ECO:0000313" key="6">
    <source>
        <dbReference type="EMBL" id="MBF5059588.1"/>
    </source>
</evidence>
<keyword evidence="7" id="KW-1185">Reference proteome</keyword>
<comment type="caution">
    <text evidence="6">The sequence shown here is derived from an EMBL/GenBank/DDBJ whole genome shotgun (WGS) entry which is preliminary data.</text>
</comment>
<dbReference type="Pfam" id="PF00176">
    <property type="entry name" value="SNF2-rel_dom"/>
    <property type="match status" value="1"/>
</dbReference>
<dbReference type="PROSITE" id="PS51194">
    <property type="entry name" value="HELICASE_CTER"/>
    <property type="match status" value="1"/>
</dbReference>
<dbReference type="Pfam" id="PF00271">
    <property type="entry name" value="Helicase_C"/>
    <property type="match status" value="1"/>
</dbReference>
<evidence type="ECO:0000259" key="3">
    <source>
        <dbReference type="PROSITE" id="PS50966"/>
    </source>
</evidence>
<dbReference type="EMBL" id="JAAEJV010000029">
    <property type="protein sequence ID" value="MBF5059588.1"/>
    <property type="molecule type" value="Genomic_DNA"/>
</dbReference>
<protein>
    <submittedName>
        <fullName evidence="6">Uncharacterized protein</fullName>
    </submittedName>
</protein>
<keyword evidence="2" id="KW-0479">Metal-binding</keyword>
<evidence type="ECO:0000256" key="1">
    <source>
        <dbReference type="ARBA" id="ARBA00022801"/>
    </source>
</evidence>
<dbReference type="PROSITE" id="PS50966">
    <property type="entry name" value="ZF_SWIM"/>
    <property type="match status" value="1"/>
</dbReference>
<dbReference type="SMART" id="SM00490">
    <property type="entry name" value="HELICc"/>
    <property type="match status" value="1"/>
</dbReference>